<evidence type="ECO:0000313" key="3">
    <source>
        <dbReference type="Proteomes" id="UP001054889"/>
    </source>
</evidence>
<dbReference type="Proteomes" id="UP001054889">
    <property type="component" value="Unassembled WGS sequence"/>
</dbReference>
<keyword evidence="1" id="KW-0812">Transmembrane</keyword>
<dbReference type="AlphaFoldDB" id="A0AAV5F4V4"/>
<protein>
    <recommendedName>
        <fullName evidence="4">Secreted protein</fullName>
    </recommendedName>
</protein>
<keyword evidence="1" id="KW-0472">Membrane</keyword>
<gene>
    <name evidence="2" type="primary">gb18994</name>
    <name evidence="2" type="ORF">PR202_gb18994</name>
</gene>
<reference evidence="2" key="2">
    <citation type="submission" date="2021-12" db="EMBL/GenBank/DDBJ databases">
        <title>Resequencing data analysis of finger millet.</title>
        <authorList>
            <person name="Hatakeyama M."/>
            <person name="Aluri S."/>
            <person name="Balachadran M.T."/>
            <person name="Sivarajan S.R."/>
            <person name="Poveda L."/>
            <person name="Shimizu-Inatsugi R."/>
            <person name="Schlapbach R."/>
            <person name="Sreeman S.M."/>
            <person name="Shimizu K.K."/>
        </authorList>
    </citation>
    <scope>NUCLEOTIDE SEQUENCE</scope>
</reference>
<organism evidence="2 3">
    <name type="scientific">Eleusine coracana subsp. coracana</name>
    <dbReference type="NCBI Taxonomy" id="191504"/>
    <lineage>
        <taxon>Eukaryota</taxon>
        <taxon>Viridiplantae</taxon>
        <taxon>Streptophyta</taxon>
        <taxon>Embryophyta</taxon>
        <taxon>Tracheophyta</taxon>
        <taxon>Spermatophyta</taxon>
        <taxon>Magnoliopsida</taxon>
        <taxon>Liliopsida</taxon>
        <taxon>Poales</taxon>
        <taxon>Poaceae</taxon>
        <taxon>PACMAD clade</taxon>
        <taxon>Chloridoideae</taxon>
        <taxon>Cynodonteae</taxon>
        <taxon>Eleusininae</taxon>
        <taxon>Eleusine</taxon>
    </lineage>
</organism>
<keyword evidence="1" id="KW-1133">Transmembrane helix</keyword>
<comment type="caution">
    <text evidence="2">The sequence shown here is derived from an EMBL/GenBank/DDBJ whole genome shotgun (WGS) entry which is preliminary data.</text>
</comment>
<keyword evidence="3" id="KW-1185">Reference proteome</keyword>
<name>A0AAV5F4V4_ELECO</name>
<feature type="transmembrane region" description="Helical" evidence="1">
    <location>
        <begin position="55"/>
        <end position="72"/>
    </location>
</feature>
<sequence length="241" mass="26052">MRSIISVCLLITSRFLSESKNSRVTSWKNTDLSSSALIAATADDRTLSFSCRMRISASLVLFLSMIAFVSIISTSRSANAIDAFAAASSPFTTVSSALSALHSSPASDCRILIVPFSAESSCMAFWSASTFRMACLVSFSFTSSCSLQVASSLAKMSTSSSCSCCVLVLTAGDRFSCVRTMHGNYRFTEWMSRATHVSVWAEPAQPIAPRLEERHCFPHGVQWPGVDLGHRSAPRAIPCTR</sequence>
<accession>A0AAV5F4V4</accession>
<dbReference type="EMBL" id="BQKI01000082">
    <property type="protein sequence ID" value="GJN30669.1"/>
    <property type="molecule type" value="Genomic_DNA"/>
</dbReference>
<evidence type="ECO:0008006" key="4">
    <source>
        <dbReference type="Google" id="ProtNLM"/>
    </source>
</evidence>
<reference evidence="2" key="1">
    <citation type="journal article" date="2018" name="DNA Res.">
        <title>Multiple hybrid de novo genome assembly of finger millet, an orphan allotetraploid crop.</title>
        <authorList>
            <person name="Hatakeyama M."/>
            <person name="Aluri S."/>
            <person name="Balachadran M.T."/>
            <person name="Sivarajan S.R."/>
            <person name="Patrignani A."/>
            <person name="Gruter S."/>
            <person name="Poveda L."/>
            <person name="Shimizu-Inatsugi R."/>
            <person name="Baeten J."/>
            <person name="Francoijs K.J."/>
            <person name="Nataraja K.N."/>
            <person name="Reddy Y.A.N."/>
            <person name="Phadnis S."/>
            <person name="Ravikumar R.L."/>
            <person name="Schlapbach R."/>
            <person name="Sreeman S.M."/>
            <person name="Shimizu K.K."/>
        </authorList>
    </citation>
    <scope>NUCLEOTIDE SEQUENCE</scope>
</reference>
<evidence type="ECO:0000313" key="2">
    <source>
        <dbReference type="EMBL" id="GJN30669.1"/>
    </source>
</evidence>
<evidence type="ECO:0000256" key="1">
    <source>
        <dbReference type="SAM" id="Phobius"/>
    </source>
</evidence>
<proteinExistence type="predicted"/>